<evidence type="ECO:0000256" key="2">
    <source>
        <dbReference type="ARBA" id="ARBA00022692"/>
    </source>
</evidence>
<dbReference type="Proteomes" id="UP000033607">
    <property type="component" value="Unassembled WGS sequence"/>
</dbReference>
<feature type="transmembrane region" description="Helical" evidence="5">
    <location>
        <begin position="114"/>
        <end position="137"/>
    </location>
</feature>
<evidence type="ECO:0000256" key="5">
    <source>
        <dbReference type="SAM" id="Phobius"/>
    </source>
</evidence>
<evidence type="ECO:0000313" key="7">
    <source>
        <dbReference type="EMBL" id="KKD35487.1"/>
    </source>
</evidence>
<name>A0A0F5YA26_9CYAN</name>
<feature type="transmembrane region" description="Helical" evidence="5">
    <location>
        <begin position="382"/>
        <end position="403"/>
    </location>
</feature>
<gene>
    <name evidence="7" type="ORF">WN50_25045</name>
</gene>
<feature type="domain" description="O-antigen ligase-related" evidence="6">
    <location>
        <begin position="210"/>
        <end position="355"/>
    </location>
</feature>
<evidence type="ECO:0000256" key="4">
    <source>
        <dbReference type="ARBA" id="ARBA00023136"/>
    </source>
</evidence>
<dbReference type="OrthoDB" id="547142at2"/>
<keyword evidence="4 5" id="KW-0472">Membrane</keyword>
<dbReference type="EMBL" id="LATL02000069">
    <property type="protein sequence ID" value="KKD35487.1"/>
    <property type="molecule type" value="Genomic_DNA"/>
</dbReference>
<organism evidence="7 8">
    <name type="scientific">Limnoraphis robusta CS-951</name>
    <dbReference type="NCBI Taxonomy" id="1637645"/>
    <lineage>
        <taxon>Bacteria</taxon>
        <taxon>Bacillati</taxon>
        <taxon>Cyanobacteriota</taxon>
        <taxon>Cyanophyceae</taxon>
        <taxon>Oscillatoriophycideae</taxon>
        <taxon>Oscillatoriales</taxon>
        <taxon>Sirenicapillariaceae</taxon>
        <taxon>Limnoraphis</taxon>
    </lineage>
</organism>
<sequence>MSVLTRHPEPKLQGLWNLFQVGLFLLLLLPTWGGILIVLAAIVTWTKKFKHIISQPVHQALIVLSLLLILTANFAENPSEAFIGLSNFLPYFFVFAGFNTLIQTPTQLRQLSRILILPAIPVVILGLGQQFLGWSGIEQLQGFFGWVIVLNGNPPERMSSIFMYANILAIYLLIVLILGVGLLIERLPFWKFKPEKIYPKPLPLAVLILALLGVTIALIFTNSRNAWALMVFSTVAYSVYLGWLIVLGLVIAGVTAIFGAAFAPEPIQKGLRVIVPAYFWERLTDQNFERPVETLRITQWKFAWNLTQEKPLTGWGLRNFTALYESQMNVWMGHPHNLFLMMTAEVGIPATLLFFSIIAWILAEAVKLGIQQKIPSEDRLIFFSYGLAFAVCVLFNLLDVTLYDFRVNTLGWILLAAIYGNTQQFTLTNPVVDEQSCHTTTEN</sequence>
<feature type="transmembrane region" description="Helical" evidence="5">
    <location>
        <begin position="57"/>
        <end position="75"/>
    </location>
</feature>
<keyword evidence="3 5" id="KW-1133">Transmembrane helix</keyword>
<dbReference type="InterPro" id="IPR007016">
    <property type="entry name" value="O-antigen_ligase-rel_domated"/>
</dbReference>
<comment type="subcellular location">
    <subcellularLocation>
        <location evidence="1">Membrane</location>
        <topology evidence="1">Multi-pass membrane protein</topology>
    </subcellularLocation>
</comment>
<dbReference type="PANTHER" id="PTHR37422:SF13">
    <property type="entry name" value="LIPOPOLYSACCHARIDE BIOSYNTHESIS PROTEIN PA4999-RELATED"/>
    <property type="match status" value="1"/>
</dbReference>
<evidence type="ECO:0000259" key="6">
    <source>
        <dbReference type="Pfam" id="PF04932"/>
    </source>
</evidence>
<keyword evidence="2 5" id="KW-0812">Transmembrane</keyword>
<dbReference type="AlphaFoldDB" id="A0A0F5YA26"/>
<evidence type="ECO:0000256" key="3">
    <source>
        <dbReference type="ARBA" id="ARBA00022989"/>
    </source>
</evidence>
<dbReference type="InterPro" id="IPR051533">
    <property type="entry name" value="WaaL-like"/>
</dbReference>
<evidence type="ECO:0000256" key="1">
    <source>
        <dbReference type="ARBA" id="ARBA00004141"/>
    </source>
</evidence>
<feature type="transmembrane region" description="Helical" evidence="5">
    <location>
        <begin position="20"/>
        <end position="45"/>
    </location>
</feature>
<evidence type="ECO:0000313" key="8">
    <source>
        <dbReference type="Proteomes" id="UP000033607"/>
    </source>
</evidence>
<feature type="transmembrane region" description="Helical" evidence="5">
    <location>
        <begin position="81"/>
        <end position="102"/>
    </location>
</feature>
<feature type="transmembrane region" description="Helical" evidence="5">
    <location>
        <begin position="240"/>
        <end position="263"/>
    </location>
</feature>
<dbReference type="PANTHER" id="PTHR37422">
    <property type="entry name" value="TEICHURONIC ACID BIOSYNTHESIS PROTEIN TUAE"/>
    <property type="match status" value="1"/>
</dbReference>
<dbReference type="Pfam" id="PF04932">
    <property type="entry name" value="Wzy_C"/>
    <property type="match status" value="1"/>
</dbReference>
<dbReference type="RefSeq" id="WP_046281332.1">
    <property type="nucleotide sequence ID" value="NZ_LATL02000069.1"/>
</dbReference>
<accession>A0A0F5YA26</accession>
<protein>
    <submittedName>
        <fullName evidence="7">Polymerase</fullName>
    </submittedName>
</protein>
<reference evidence="7 8" key="1">
    <citation type="submission" date="2015-06" db="EMBL/GenBank/DDBJ databases">
        <title>Draft genome assembly of filamentous brackish cyanobacterium Limnoraphis robusta strain CS-951.</title>
        <authorList>
            <person name="Willis A."/>
            <person name="Parks M."/>
            <person name="Burford M.A."/>
        </authorList>
    </citation>
    <scope>NUCLEOTIDE SEQUENCE [LARGE SCALE GENOMIC DNA]</scope>
    <source>
        <strain evidence="7 8">CS-951</strain>
    </source>
</reference>
<dbReference type="GO" id="GO:0016020">
    <property type="term" value="C:membrane"/>
    <property type="evidence" value="ECO:0007669"/>
    <property type="project" value="UniProtKB-SubCell"/>
</dbReference>
<comment type="caution">
    <text evidence="7">The sequence shown here is derived from an EMBL/GenBank/DDBJ whole genome shotgun (WGS) entry which is preliminary data.</text>
</comment>
<feature type="transmembrane region" description="Helical" evidence="5">
    <location>
        <begin position="161"/>
        <end position="184"/>
    </location>
</feature>
<proteinExistence type="predicted"/>
<feature type="transmembrane region" description="Helical" evidence="5">
    <location>
        <begin position="338"/>
        <end position="362"/>
    </location>
</feature>
<feature type="transmembrane region" description="Helical" evidence="5">
    <location>
        <begin position="204"/>
        <end position="220"/>
    </location>
</feature>